<dbReference type="FunFam" id="3.30.470.20:FF:000018">
    <property type="entry name" value="Trifunctional purine biosynthetic protein adenosine-3"/>
    <property type="match status" value="1"/>
</dbReference>
<dbReference type="InterPro" id="IPR020560">
    <property type="entry name" value="PRibGlycinamide_synth_C-dom"/>
</dbReference>
<dbReference type="PANTHER" id="PTHR43472">
    <property type="entry name" value="PHOSPHORIBOSYLAMINE--GLYCINE LIGASE"/>
    <property type="match status" value="1"/>
</dbReference>
<comment type="similarity">
    <text evidence="11 14">Belongs to the GARS family.</text>
</comment>
<comment type="cofactor">
    <cofactor evidence="2">
        <name>Mg(2+)</name>
        <dbReference type="ChEBI" id="CHEBI:18420"/>
    </cofactor>
</comment>
<dbReference type="Gene3D" id="3.30.1490.20">
    <property type="entry name" value="ATP-grasp fold, A domain"/>
    <property type="match status" value="1"/>
</dbReference>
<dbReference type="Gene3D" id="3.30.470.20">
    <property type="entry name" value="ATP-grasp fold, B domain"/>
    <property type="match status" value="1"/>
</dbReference>
<dbReference type="InterPro" id="IPR011054">
    <property type="entry name" value="Rudment_hybrid_motif"/>
</dbReference>
<dbReference type="RefSeq" id="WP_188817652.1">
    <property type="nucleotide sequence ID" value="NZ_BMOF01000037.1"/>
</dbReference>
<dbReference type="PROSITE" id="PS00184">
    <property type="entry name" value="GARS"/>
    <property type="match status" value="1"/>
</dbReference>
<dbReference type="InterPro" id="IPR020559">
    <property type="entry name" value="PRibGlycinamide_synth_CS"/>
</dbReference>
<dbReference type="Proteomes" id="UP000637720">
    <property type="component" value="Unassembled WGS sequence"/>
</dbReference>
<evidence type="ECO:0000259" key="16">
    <source>
        <dbReference type="PROSITE" id="PS50975"/>
    </source>
</evidence>
<comment type="pathway">
    <text evidence="3 14">Purine metabolism; IMP biosynthesis via de novo pathway; N(1)-(5-phospho-D-ribosyl)glycinamide from 5-phospho-alpha-D-ribose 1-diphosphate: step 2/2.</text>
</comment>
<dbReference type="GO" id="GO:0046872">
    <property type="term" value="F:metal ion binding"/>
    <property type="evidence" value="ECO:0007669"/>
    <property type="project" value="UniProtKB-KW"/>
</dbReference>
<evidence type="ECO:0000256" key="13">
    <source>
        <dbReference type="ARBA" id="ARBA00042864"/>
    </source>
</evidence>
<dbReference type="GO" id="GO:0004637">
    <property type="term" value="F:phosphoribosylamine-glycine ligase activity"/>
    <property type="evidence" value="ECO:0007669"/>
    <property type="project" value="UniProtKB-UniRule"/>
</dbReference>
<reference evidence="17" key="2">
    <citation type="submission" date="2020-09" db="EMBL/GenBank/DDBJ databases">
        <authorList>
            <person name="Sun Q."/>
            <person name="Ohkuma M."/>
        </authorList>
    </citation>
    <scope>NUCLEOTIDE SEQUENCE</scope>
    <source>
        <strain evidence="17">JCM 14719</strain>
    </source>
</reference>
<evidence type="ECO:0000256" key="14">
    <source>
        <dbReference type="HAMAP-Rule" id="MF_00138"/>
    </source>
</evidence>
<dbReference type="SUPFAM" id="SSF56059">
    <property type="entry name" value="Glutathione synthetase ATP-binding domain-like"/>
    <property type="match status" value="1"/>
</dbReference>
<dbReference type="GO" id="GO:0009113">
    <property type="term" value="P:purine nucleobase biosynthetic process"/>
    <property type="evidence" value="ECO:0007669"/>
    <property type="project" value="InterPro"/>
</dbReference>
<comment type="catalytic activity">
    <reaction evidence="14">
        <text>5-phospho-beta-D-ribosylamine + glycine + ATP = N(1)-(5-phospho-beta-D-ribosyl)glycinamide + ADP + phosphate + H(+)</text>
        <dbReference type="Rhea" id="RHEA:17453"/>
        <dbReference type="ChEBI" id="CHEBI:15378"/>
        <dbReference type="ChEBI" id="CHEBI:30616"/>
        <dbReference type="ChEBI" id="CHEBI:43474"/>
        <dbReference type="ChEBI" id="CHEBI:57305"/>
        <dbReference type="ChEBI" id="CHEBI:58681"/>
        <dbReference type="ChEBI" id="CHEBI:143788"/>
        <dbReference type="ChEBI" id="CHEBI:456216"/>
        <dbReference type="EC" id="6.3.4.13"/>
    </reaction>
</comment>
<evidence type="ECO:0000256" key="11">
    <source>
        <dbReference type="ARBA" id="ARBA00038345"/>
    </source>
</evidence>
<dbReference type="HAMAP" id="MF_00138">
    <property type="entry name" value="GARS"/>
    <property type="match status" value="1"/>
</dbReference>
<evidence type="ECO:0000313" key="17">
    <source>
        <dbReference type="EMBL" id="GGK03623.1"/>
    </source>
</evidence>
<evidence type="ECO:0000256" key="2">
    <source>
        <dbReference type="ARBA" id="ARBA00001946"/>
    </source>
</evidence>
<evidence type="ECO:0000256" key="7">
    <source>
        <dbReference type="ARBA" id="ARBA00022741"/>
    </source>
</evidence>
<dbReference type="EC" id="6.3.4.13" evidence="4 14"/>
<dbReference type="FunFam" id="3.40.50.20:FF:000006">
    <property type="entry name" value="Phosphoribosylamine--glycine ligase, chloroplastic"/>
    <property type="match status" value="1"/>
</dbReference>
<comment type="caution">
    <text evidence="17">The sequence shown here is derived from an EMBL/GenBank/DDBJ whole genome shotgun (WGS) entry which is preliminary data.</text>
</comment>
<dbReference type="Pfam" id="PF02844">
    <property type="entry name" value="GARS_N"/>
    <property type="match status" value="1"/>
</dbReference>
<feature type="domain" description="ATP-grasp" evidence="16">
    <location>
        <begin position="107"/>
        <end position="313"/>
    </location>
</feature>
<dbReference type="GO" id="GO:0006189">
    <property type="term" value="P:'de novo' IMP biosynthetic process"/>
    <property type="evidence" value="ECO:0007669"/>
    <property type="project" value="UniProtKB-UniRule"/>
</dbReference>
<evidence type="ECO:0000256" key="9">
    <source>
        <dbReference type="ARBA" id="ARBA00022840"/>
    </source>
</evidence>
<dbReference type="UniPathway" id="UPA00074">
    <property type="reaction ID" value="UER00125"/>
</dbReference>
<keyword evidence="18" id="KW-1185">Reference proteome</keyword>
<evidence type="ECO:0000256" key="15">
    <source>
        <dbReference type="PROSITE-ProRule" id="PRU00409"/>
    </source>
</evidence>
<keyword evidence="6" id="KW-0479">Metal-binding</keyword>
<evidence type="ECO:0000256" key="3">
    <source>
        <dbReference type="ARBA" id="ARBA00005174"/>
    </source>
</evidence>
<protein>
    <recommendedName>
        <fullName evidence="4 14">Phosphoribosylamine--glycine ligase</fullName>
        <ecNumber evidence="4 14">6.3.4.13</ecNumber>
    </recommendedName>
    <alternativeName>
        <fullName evidence="14">GARS</fullName>
    </alternativeName>
    <alternativeName>
        <fullName evidence="12 14">Glycinamide ribonucleotide synthetase</fullName>
    </alternativeName>
    <alternativeName>
        <fullName evidence="13 14">Phosphoribosylglycinamide synthetase</fullName>
    </alternativeName>
</protein>
<keyword evidence="7 15" id="KW-0547">Nucleotide-binding</keyword>
<keyword evidence="8 14" id="KW-0658">Purine biosynthesis</keyword>
<reference evidence="17" key="1">
    <citation type="journal article" date="2014" name="Int. J. Syst. Evol. Microbiol.">
        <title>Complete genome sequence of Corynebacterium casei LMG S-19264T (=DSM 44701T), isolated from a smear-ripened cheese.</title>
        <authorList>
            <consortium name="US DOE Joint Genome Institute (JGI-PGF)"/>
            <person name="Walter F."/>
            <person name="Albersmeier A."/>
            <person name="Kalinowski J."/>
            <person name="Ruckert C."/>
        </authorList>
    </citation>
    <scope>NUCLEOTIDE SEQUENCE</scope>
    <source>
        <strain evidence="17">JCM 14719</strain>
    </source>
</reference>
<keyword evidence="10" id="KW-0464">Manganese</keyword>
<evidence type="ECO:0000313" key="18">
    <source>
        <dbReference type="Proteomes" id="UP000637720"/>
    </source>
</evidence>
<dbReference type="InterPro" id="IPR000115">
    <property type="entry name" value="PRibGlycinamide_synth"/>
</dbReference>
<accession>A0A8J3BBW0</accession>
<evidence type="ECO:0000256" key="4">
    <source>
        <dbReference type="ARBA" id="ARBA00013255"/>
    </source>
</evidence>
<dbReference type="PANTHER" id="PTHR43472:SF1">
    <property type="entry name" value="PHOSPHORIBOSYLAMINE--GLYCINE LIGASE, CHLOROPLASTIC"/>
    <property type="match status" value="1"/>
</dbReference>
<dbReference type="GO" id="GO:0005524">
    <property type="term" value="F:ATP binding"/>
    <property type="evidence" value="ECO:0007669"/>
    <property type="project" value="UniProtKB-UniRule"/>
</dbReference>
<dbReference type="EMBL" id="BMOF01000037">
    <property type="protein sequence ID" value="GGK03623.1"/>
    <property type="molecule type" value="Genomic_DNA"/>
</dbReference>
<comment type="cofactor">
    <cofactor evidence="1">
        <name>Mn(2+)</name>
        <dbReference type="ChEBI" id="CHEBI:29035"/>
    </cofactor>
</comment>
<evidence type="ECO:0000256" key="8">
    <source>
        <dbReference type="ARBA" id="ARBA00022755"/>
    </source>
</evidence>
<dbReference type="SMART" id="SM01210">
    <property type="entry name" value="GARS_C"/>
    <property type="match status" value="1"/>
</dbReference>
<dbReference type="SUPFAM" id="SSF52440">
    <property type="entry name" value="PreATP-grasp domain"/>
    <property type="match status" value="1"/>
</dbReference>
<keyword evidence="5 14" id="KW-0436">Ligase</keyword>
<dbReference type="Gene3D" id="3.90.600.10">
    <property type="entry name" value="Phosphoribosylglycinamide synthetase, C-terminal domain"/>
    <property type="match status" value="1"/>
</dbReference>
<dbReference type="Gene3D" id="3.40.50.20">
    <property type="match status" value="1"/>
</dbReference>
<dbReference type="Pfam" id="PF02843">
    <property type="entry name" value="GARS_C"/>
    <property type="match status" value="1"/>
</dbReference>
<dbReference type="InterPro" id="IPR011761">
    <property type="entry name" value="ATP-grasp"/>
</dbReference>
<evidence type="ECO:0000256" key="5">
    <source>
        <dbReference type="ARBA" id="ARBA00022598"/>
    </source>
</evidence>
<evidence type="ECO:0000256" key="6">
    <source>
        <dbReference type="ARBA" id="ARBA00022723"/>
    </source>
</evidence>
<evidence type="ECO:0000256" key="10">
    <source>
        <dbReference type="ARBA" id="ARBA00023211"/>
    </source>
</evidence>
<dbReference type="Pfam" id="PF01071">
    <property type="entry name" value="GARS_A"/>
    <property type="match status" value="1"/>
</dbReference>
<dbReference type="FunFam" id="3.90.600.10:FF:000001">
    <property type="entry name" value="Trifunctional purine biosynthetic protein adenosine-3"/>
    <property type="match status" value="1"/>
</dbReference>
<organism evidence="17 18">
    <name type="scientific">Calditerricola satsumensis</name>
    <dbReference type="NCBI Taxonomy" id="373054"/>
    <lineage>
        <taxon>Bacteria</taxon>
        <taxon>Bacillati</taxon>
        <taxon>Bacillota</taxon>
        <taxon>Bacilli</taxon>
        <taxon>Bacillales</taxon>
        <taxon>Bacillaceae</taxon>
        <taxon>Calditerricola</taxon>
    </lineage>
</organism>
<name>A0A8J3BBW0_9BACI</name>
<dbReference type="FunFam" id="3.30.1490.20:FF:000006">
    <property type="entry name" value="phosphoribosylamine--glycine ligase, chloroplastic-like"/>
    <property type="match status" value="1"/>
</dbReference>
<dbReference type="InterPro" id="IPR037123">
    <property type="entry name" value="PRibGlycinamide_synth_C_sf"/>
</dbReference>
<dbReference type="NCBIfam" id="TIGR00877">
    <property type="entry name" value="purD"/>
    <property type="match status" value="1"/>
</dbReference>
<dbReference type="AlphaFoldDB" id="A0A8J3BBW0"/>
<dbReference type="InterPro" id="IPR016185">
    <property type="entry name" value="PreATP-grasp_dom_sf"/>
</dbReference>
<evidence type="ECO:0000256" key="1">
    <source>
        <dbReference type="ARBA" id="ARBA00001936"/>
    </source>
</evidence>
<proteinExistence type="inferred from homology"/>
<gene>
    <name evidence="14 17" type="primary">purD</name>
    <name evidence="17" type="ORF">GCM10007043_17220</name>
</gene>
<dbReference type="InterPro" id="IPR013815">
    <property type="entry name" value="ATP_grasp_subdomain_1"/>
</dbReference>
<dbReference type="InterPro" id="IPR020562">
    <property type="entry name" value="PRibGlycinamide_synth_N"/>
</dbReference>
<evidence type="ECO:0000256" key="12">
    <source>
        <dbReference type="ARBA" id="ARBA00042242"/>
    </source>
</evidence>
<dbReference type="SMART" id="SM01209">
    <property type="entry name" value="GARS_A"/>
    <property type="match status" value="1"/>
</dbReference>
<dbReference type="InterPro" id="IPR020561">
    <property type="entry name" value="PRibGlycinamid_synth_ATP-grasp"/>
</dbReference>
<dbReference type="PROSITE" id="PS50975">
    <property type="entry name" value="ATP_GRASP"/>
    <property type="match status" value="1"/>
</dbReference>
<sequence>MKVLVVGQGGREHALCWALAQSPRVARVYCAPGNGGIAEVATCVPIKETDLAALAQFARDAGIGLTVVGPEAPLAAGLVDFFRTRGLPIFGPTRAAAQVESSKAFAKRIMKASGIPTADYAVFDDLDAALAYVREKGAPIVVKADGLAAGKGVTVARTVAEAEAALRRAMQEGAFGTAGSRVVIEECLEGEELSLMAFVDGETVRPMVPAQDHKPVFDGDRGPNTGGMGAYSPVPQIGPAVIDAAVERILKPMAAALVREGCPFTGVLYAGLMVTADGPKVIEFNARFGDPETQVVLPRLKTDLLEVLLAVVEGRLAEVELAWRDEAALCVVLASGGYPHGYETGKAIAGLDRIDSDVLVFHAGTRRAGEALVTSGGRVLGVTALGATLAEAQRKAYANVARIRFDGMHFRTDIGNRALRAAR</sequence>
<keyword evidence="9 15" id="KW-0067">ATP-binding</keyword>
<dbReference type="SUPFAM" id="SSF51246">
    <property type="entry name" value="Rudiment single hybrid motif"/>
    <property type="match status" value="1"/>
</dbReference>